<evidence type="ECO:0000256" key="1">
    <source>
        <dbReference type="SAM" id="Phobius"/>
    </source>
</evidence>
<keyword evidence="1" id="KW-0472">Membrane</keyword>
<feature type="transmembrane region" description="Helical" evidence="1">
    <location>
        <begin position="29"/>
        <end position="47"/>
    </location>
</feature>
<keyword evidence="1" id="KW-1133">Transmembrane helix</keyword>
<evidence type="ECO:0000313" key="2">
    <source>
        <dbReference type="EMBL" id="ARS91851.1"/>
    </source>
</evidence>
<name>A0A2Z2HX95_9EURY</name>
<keyword evidence="3" id="KW-1185">Reference proteome</keyword>
<reference evidence="3" key="1">
    <citation type="submission" date="2017-02" db="EMBL/GenBank/DDBJ databases">
        <title>Natronthermophilus aegyptiacus gen. nov.,sp. nov., an aerobic, extremely halophilic alkalithermophilic archaeon isolated from the athalassohaline Wadi An Natrun, Egypt.</title>
        <authorList>
            <person name="Zhao B."/>
        </authorList>
    </citation>
    <scope>NUCLEOTIDE SEQUENCE [LARGE SCALE GENOMIC DNA]</scope>
    <source>
        <strain evidence="3">JW/NM-HA 15</strain>
    </source>
</reference>
<dbReference type="EMBL" id="CP019893">
    <property type="protein sequence ID" value="ARS91851.1"/>
    <property type="molecule type" value="Genomic_DNA"/>
</dbReference>
<dbReference type="KEGG" id="naj:B1756_13365"/>
<organism evidence="2 3">
    <name type="scientific">Natrarchaeobaculum aegyptiacum</name>
    <dbReference type="NCBI Taxonomy" id="745377"/>
    <lineage>
        <taxon>Archaea</taxon>
        <taxon>Methanobacteriati</taxon>
        <taxon>Methanobacteriota</taxon>
        <taxon>Stenosarchaea group</taxon>
        <taxon>Halobacteria</taxon>
        <taxon>Halobacteriales</taxon>
        <taxon>Natrialbaceae</taxon>
        <taxon>Natrarchaeobaculum</taxon>
    </lineage>
</organism>
<keyword evidence="1" id="KW-0812">Transmembrane</keyword>
<dbReference type="OrthoDB" id="324693at2157"/>
<gene>
    <name evidence="2" type="ORF">B1756_13365</name>
</gene>
<feature type="transmembrane region" description="Helical" evidence="1">
    <location>
        <begin position="163"/>
        <end position="181"/>
    </location>
</feature>
<dbReference type="Proteomes" id="UP000250088">
    <property type="component" value="Chromosome"/>
</dbReference>
<evidence type="ECO:0000313" key="3">
    <source>
        <dbReference type="Proteomes" id="UP000250088"/>
    </source>
</evidence>
<accession>A0A2Z2HX95</accession>
<sequence>MGTWAWVTLFVVVPIVVLAATPVVGSRAAIAYVVVCACLWLVIWFSSPGFKYASYRLDPRSGTLRLTSEFDDPETSQFAAITGADEVEVDLERVDTVAFVTLPTHVVCQLEYRSLNLTNPEAIVVPRVRLREVADAFRTAGVSVPELTPGSTPRPRARAVGPVLRVFATPVLIGVAPLAVVQRHLGIDVWPILFGFAVLVVVVAARDVTNRIGVRPPGTRARDWVLRWAFDVILTAASLIAIAVAYVLIRSL</sequence>
<dbReference type="AlphaFoldDB" id="A0A2Z2HX95"/>
<protein>
    <submittedName>
        <fullName evidence="2">Uncharacterized protein</fullName>
    </submittedName>
</protein>
<proteinExistence type="predicted"/>
<feature type="transmembrane region" description="Helical" evidence="1">
    <location>
        <begin position="187"/>
        <end position="205"/>
    </location>
</feature>
<feature type="transmembrane region" description="Helical" evidence="1">
    <location>
        <begin position="225"/>
        <end position="249"/>
    </location>
</feature>